<organism evidence="11 12">
    <name type="scientific">Chloropicon primus</name>
    <dbReference type="NCBI Taxonomy" id="1764295"/>
    <lineage>
        <taxon>Eukaryota</taxon>
        <taxon>Viridiplantae</taxon>
        <taxon>Chlorophyta</taxon>
        <taxon>Chloropicophyceae</taxon>
        <taxon>Chloropicales</taxon>
        <taxon>Chloropicaceae</taxon>
        <taxon>Chloropicon</taxon>
    </lineage>
</organism>
<reference evidence="10" key="2">
    <citation type="submission" date="2021-01" db="EMBL/GenBank/DDBJ databases">
        <authorList>
            <person name="Corre E."/>
            <person name="Pelletier E."/>
            <person name="Niang G."/>
            <person name="Scheremetjew M."/>
            <person name="Finn R."/>
            <person name="Kale V."/>
            <person name="Holt S."/>
            <person name="Cochrane G."/>
            <person name="Meng A."/>
            <person name="Brown T."/>
            <person name="Cohen L."/>
        </authorList>
    </citation>
    <scope>NUCLEOTIDE SEQUENCE</scope>
    <source>
        <strain evidence="10">CCMP1205</strain>
    </source>
</reference>
<evidence type="ECO:0000256" key="5">
    <source>
        <dbReference type="ARBA" id="ARBA00023054"/>
    </source>
</evidence>
<evidence type="ECO:0000256" key="2">
    <source>
        <dbReference type="ARBA" id="ARBA00006695"/>
    </source>
</evidence>
<dbReference type="OrthoDB" id="21123at2759"/>
<evidence type="ECO:0000313" key="11">
    <source>
        <dbReference type="EMBL" id="QDZ22205.1"/>
    </source>
</evidence>
<feature type="compositionally biased region" description="Basic and acidic residues" evidence="8">
    <location>
        <begin position="327"/>
        <end position="339"/>
    </location>
</feature>
<dbReference type="InterPro" id="IPR019339">
    <property type="entry name" value="CIR_N_dom"/>
</dbReference>
<dbReference type="EMBL" id="HBHL01013093">
    <property type="protein sequence ID" value="CAD9719742.1"/>
    <property type="molecule type" value="Transcribed_RNA"/>
</dbReference>
<feature type="compositionally biased region" description="Basic and acidic residues" evidence="8">
    <location>
        <begin position="209"/>
        <end position="226"/>
    </location>
</feature>
<gene>
    <name evidence="11" type="ORF">A3770_07p47230</name>
    <name evidence="10" type="ORF">CPRI1469_LOCUS8608</name>
</gene>
<evidence type="ECO:0000256" key="3">
    <source>
        <dbReference type="ARBA" id="ARBA00022664"/>
    </source>
</evidence>
<feature type="compositionally biased region" description="Basic and acidic residues" evidence="8">
    <location>
        <begin position="356"/>
        <end position="369"/>
    </location>
</feature>
<name>A0A5B8MRD9_9CHLO</name>
<evidence type="ECO:0000256" key="1">
    <source>
        <dbReference type="ARBA" id="ARBA00004123"/>
    </source>
</evidence>
<keyword evidence="5" id="KW-0175">Coiled coil</keyword>
<feature type="compositionally biased region" description="Basic and acidic residues" evidence="8">
    <location>
        <begin position="285"/>
        <end position="310"/>
    </location>
</feature>
<keyword evidence="7" id="KW-0539">Nucleus</keyword>
<feature type="region of interest" description="Disordered" evidence="8">
    <location>
        <begin position="165"/>
        <end position="370"/>
    </location>
</feature>
<feature type="compositionally biased region" description="Basic residues" evidence="8">
    <location>
        <begin position="227"/>
        <end position="238"/>
    </location>
</feature>
<feature type="compositionally biased region" description="Basic and acidic residues" evidence="8">
    <location>
        <begin position="239"/>
        <end position="269"/>
    </location>
</feature>
<dbReference type="InterPro" id="IPR022209">
    <property type="entry name" value="CWC25"/>
</dbReference>
<dbReference type="PANTHER" id="PTHR16196">
    <property type="entry name" value="CELL CYCLE CONTROL PROTEIN CWF25"/>
    <property type="match status" value="1"/>
</dbReference>
<feature type="region of interest" description="Disordered" evidence="8">
    <location>
        <begin position="19"/>
        <end position="67"/>
    </location>
</feature>
<dbReference type="Proteomes" id="UP000316726">
    <property type="component" value="Chromosome 7"/>
</dbReference>
<reference evidence="11 12" key="1">
    <citation type="submission" date="2018-07" db="EMBL/GenBank/DDBJ databases">
        <title>The complete nuclear genome of the prasinophyte Chloropicon primus (CCMP1205).</title>
        <authorList>
            <person name="Pombert J.-F."/>
            <person name="Otis C."/>
            <person name="Turmel M."/>
            <person name="Lemieux C."/>
        </authorList>
    </citation>
    <scope>NUCLEOTIDE SEQUENCE [LARGE SCALE GENOMIC DNA]</scope>
    <source>
        <strain evidence="11 12">CCMP1205</strain>
    </source>
</reference>
<evidence type="ECO:0000313" key="10">
    <source>
        <dbReference type="EMBL" id="CAD9719742.1"/>
    </source>
</evidence>
<dbReference type="Pfam" id="PF12542">
    <property type="entry name" value="CWC25"/>
    <property type="match status" value="1"/>
</dbReference>
<comment type="subcellular location">
    <subcellularLocation>
        <location evidence="1">Nucleus</location>
    </subcellularLocation>
</comment>
<evidence type="ECO:0000256" key="8">
    <source>
        <dbReference type="SAM" id="MobiDB-lite"/>
    </source>
</evidence>
<proteinExistence type="inferred from homology"/>
<dbReference type="GO" id="GO:0005684">
    <property type="term" value="C:U2-type spliceosomal complex"/>
    <property type="evidence" value="ECO:0007669"/>
    <property type="project" value="TreeGrafter"/>
</dbReference>
<evidence type="ECO:0000313" key="12">
    <source>
        <dbReference type="Proteomes" id="UP000316726"/>
    </source>
</evidence>
<evidence type="ECO:0000256" key="7">
    <source>
        <dbReference type="ARBA" id="ARBA00023242"/>
    </source>
</evidence>
<accession>A0A5B8MRD9</accession>
<protein>
    <submittedName>
        <fullName evidence="11">Pre-mRNA splicing factor</fullName>
    </submittedName>
</protein>
<dbReference type="SMART" id="SM01083">
    <property type="entry name" value="Cir_N"/>
    <property type="match status" value="1"/>
</dbReference>
<dbReference type="AlphaFoldDB" id="A0A5B8MRD9"/>
<feature type="compositionally biased region" description="Basic residues" evidence="8">
    <location>
        <begin position="197"/>
        <end position="208"/>
    </location>
</feature>
<feature type="domain" description="CBF1-interacting co-repressor CIR N-terminal" evidence="9">
    <location>
        <begin position="13"/>
        <end position="49"/>
    </location>
</feature>
<keyword evidence="4" id="KW-0747">Spliceosome</keyword>
<evidence type="ECO:0000256" key="4">
    <source>
        <dbReference type="ARBA" id="ARBA00022728"/>
    </source>
</evidence>
<keyword evidence="12" id="KW-1185">Reference proteome</keyword>
<dbReference type="GO" id="GO:0000398">
    <property type="term" value="P:mRNA splicing, via spliceosome"/>
    <property type="evidence" value="ECO:0007669"/>
    <property type="project" value="TreeGrafter"/>
</dbReference>
<feature type="compositionally biased region" description="Polar residues" evidence="8">
    <location>
        <begin position="342"/>
        <end position="355"/>
    </location>
</feature>
<feature type="compositionally biased region" description="Basic and acidic residues" evidence="8">
    <location>
        <begin position="20"/>
        <end position="53"/>
    </location>
</feature>
<evidence type="ECO:0000256" key="6">
    <source>
        <dbReference type="ARBA" id="ARBA00023187"/>
    </source>
</evidence>
<sequence length="411" mass="47467">MGGAPLAFLNKKSWHTGGMKNRESVWKREQEHAEEEAKVKELQRQIEEEREREELEDLASRHGGKKKKAERLDFMYNTPLASKALDEDRDAYLLGEKKVTDAVLSGQGSGKPNMLGGEESQCERVTSLPSAQAQELSRNENWLRLQNDPLFAIKRQQQLALEKIRKNPVKMQQLREEVKQVRGEQGRGTEGGERSGSRHHRRRHRSHRYRSEKGDRDRDRDRDRDGHRSHKSHRRSRSHREARDAGEGHDQDHSERKRDRSRSPVREEGYGLATADAGTSQHSKGKFDAKESIRAAEREQREKEAEREGNNKAWSYGGKKAKHRVGRLSEDELRKKREAMMSTGQQAHQVRSNQTRMEDQRDEAERSEALRAQGEASFIKNFQRDVYGASTSGKGLSLEESVGRRKFYSQR</sequence>
<dbReference type="InterPro" id="IPR051376">
    <property type="entry name" value="CWC25_splicing_factor"/>
</dbReference>
<feature type="region of interest" description="Disordered" evidence="8">
    <location>
        <begin position="103"/>
        <end position="123"/>
    </location>
</feature>
<dbReference type="EMBL" id="CP031040">
    <property type="protein sequence ID" value="QDZ22205.1"/>
    <property type="molecule type" value="Genomic_DNA"/>
</dbReference>
<dbReference type="PANTHER" id="PTHR16196:SF0">
    <property type="entry name" value="PRE-MRNA-SPLICING FACTOR CWC25 HOMOLOG"/>
    <property type="match status" value="1"/>
</dbReference>
<evidence type="ECO:0000259" key="9">
    <source>
        <dbReference type="SMART" id="SM01083"/>
    </source>
</evidence>
<dbReference type="STRING" id="1764295.A0A5B8MRD9"/>
<feature type="compositionally biased region" description="Basic and acidic residues" evidence="8">
    <location>
        <begin position="173"/>
        <end position="196"/>
    </location>
</feature>
<keyword evidence="6" id="KW-0508">mRNA splicing</keyword>
<comment type="similarity">
    <text evidence="2">Belongs to the CWC25 family.</text>
</comment>
<keyword evidence="3" id="KW-0507">mRNA processing</keyword>
<dbReference type="Pfam" id="PF10197">
    <property type="entry name" value="Cir_N"/>
    <property type="match status" value="1"/>
</dbReference>